<evidence type="ECO:0000313" key="1">
    <source>
        <dbReference type="EMBL" id="KKK43295.1"/>
    </source>
</evidence>
<name>A0A0F8W566_9ZZZZ</name>
<sequence>MRTGHSLDDLISKKAIKFANEMKAVAATADKEEEIRIAVERQLAFIEKEAEITLEGKHEFTVASGRVDSVYDRVIIEYKNPSSPSDRIGPKASSTGSKKVVKQIKKRFYDMRAQYEQPLNTLFGVGFDGNYFVLTLLLNQIHPLR</sequence>
<reference evidence="1" key="1">
    <citation type="journal article" date="2015" name="Nature">
        <title>Complex archaea that bridge the gap between prokaryotes and eukaryotes.</title>
        <authorList>
            <person name="Spang A."/>
            <person name="Saw J.H."/>
            <person name="Jorgensen S.L."/>
            <person name="Zaremba-Niedzwiedzka K."/>
            <person name="Martijn J."/>
            <person name="Lind A.E."/>
            <person name="van Eijk R."/>
            <person name="Schleper C."/>
            <person name="Guy L."/>
            <person name="Ettema T.J."/>
        </authorList>
    </citation>
    <scope>NUCLEOTIDE SEQUENCE</scope>
</reference>
<accession>A0A0F8W566</accession>
<gene>
    <name evidence="1" type="ORF">LCGC14_3168660</name>
</gene>
<organism evidence="1">
    <name type="scientific">marine sediment metagenome</name>
    <dbReference type="NCBI Taxonomy" id="412755"/>
    <lineage>
        <taxon>unclassified sequences</taxon>
        <taxon>metagenomes</taxon>
        <taxon>ecological metagenomes</taxon>
    </lineage>
</organism>
<dbReference type="EMBL" id="LAZR01070259">
    <property type="protein sequence ID" value="KKK43295.1"/>
    <property type="molecule type" value="Genomic_DNA"/>
</dbReference>
<comment type="caution">
    <text evidence="1">The sequence shown here is derived from an EMBL/GenBank/DDBJ whole genome shotgun (WGS) entry which is preliminary data.</text>
</comment>
<dbReference type="AlphaFoldDB" id="A0A0F8W566"/>
<proteinExistence type="predicted"/>
<protein>
    <submittedName>
        <fullName evidence="1">Uncharacterized protein</fullName>
    </submittedName>
</protein>